<feature type="compositionally biased region" description="Low complexity" evidence="1">
    <location>
        <begin position="23"/>
        <end position="34"/>
    </location>
</feature>
<name>A0A8J2LIV5_9HEXA</name>
<keyword evidence="3" id="KW-1185">Reference proteome</keyword>
<feature type="region of interest" description="Disordered" evidence="1">
    <location>
        <begin position="1"/>
        <end position="112"/>
    </location>
</feature>
<gene>
    <name evidence="2" type="ORF">AFUS01_LOCUS34026</name>
</gene>
<evidence type="ECO:0000256" key="1">
    <source>
        <dbReference type="SAM" id="MobiDB-lite"/>
    </source>
</evidence>
<feature type="non-terminal residue" evidence="2">
    <location>
        <position position="1"/>
    </location>
</feature>
<organism evidence="2 3">
    <name type="scientific">Allacma fusca</name>
    <dbReference type="NCBI Taxonomy" id="39272"/>
    <lineage>
        <taxon>Eukaryota</taxon>
        <taxon>Metazoa</taxon>
        <taxon>Ecdysozoa</taxon>
        <taxon>Arthropoda</taxon>
        <taxon>Hexapoda</taxon>
        <taxon>Collembola</taxon>
        <taxon>Symphypleona</taxon>
        <taxon>Sminthuridae</taxon>
        <taxon>Allacma</taxon>
    </lineage>
</organism>
<sequence length="167" mass="18804">AQDEPPSVIKRARGRPRKNRAIESSSQETISTIDDSQDSQDSQDSDDEIFLDAPMTLQRLPDNDLSNAQNPLDTPPDSVLPESQPSETSNVPRAGASAQRPTSLPTRTRSERVLARLRTKPATHWKKQLETKFLNYVSDSDQEPIARFYEMVPDEKSDDEGNQPWKT</sequence>
<protein>
    <submittedName>
        <fullName evidence="2">Uncharacterized protein</fullName>
    </submittedName>
</protein>
<feature type="compositionally biased region" description="Polar residues" evidence="1">
    <location>
        <begin position="81"/>
        <end position="91"/>
    </location>
</feature>
<comment type="caution">
    <text evidence="2">The sequence shown here is derived from an EMBL/GenBank/DDBJ whole genome shotgun (WGS) entry which is preliminary data.</text>
</comment>
<evidence type="ECO:0000313" key="2">
    <source>
        <dbReference type="EMBL" id="CAG7823834.1"/>
    </source>
</evidence>
<accession>A0A8J2LIV5</accession>
<feature type="compositionally biased region" description="Basic residues" evidence="1">
    <location>
        <begin position="10"/>
        <end position="19"/>
    </location>
</feature>
<reference evidence="2" key="1">
    <citation type="submission" date="2021-06" db="EMBL/GenBank/DDBJ databases">
        <authorList>
            <person name="Hodson N. C."/>
            <person name="Mongue J. A."/>
            <person name="Jaron S. K."/>
        </authorList>
    </citation>
    <scope>NUCLEOTIDE SEQUENCE</scope>
</reference>
<dbReference type="AlphaFoldDB" id="A0A8J2LIV5"/>
<feature type="compositionally biased region" description="Acidic residues" evidence="1">
    <location>
        <begin position="35"/>
        <end position="50"/>
    </location>
</feature>
<proteinExistence type="predicted"/>
<dbReference type="Proteomes" id="UP000708208">
    <property type="component" value="Unassembled WGS sequence"/>
</dbReference>
<evidence type="ECO:0000313" key="3">
    <source>
        <dbReference type="Proteomes" id="UP000708208"/>
    </source>
</evidence>
<dbReference type="EMBL" id="CAJVCH010530732">
    <property type="protein sequence ID" value="CAG7823834.1"/>
    <property type="molecule type" value="Genomic_DNA"/>
</dbReference>